<dbReference type="GeneID" id="17040910"/>
<dbReference type="EMBL" id="AGSI01000009">
    <property type="protein sequence ID" value="EIE22923.1"/>
    <property type="molecule type" value="Genomic_DNA"/>
</dbReference>
<dbReference type="AlphaFoldDB" id="I0YX04"/>
<organism evidence="1 2">
    <name type="scientific">Coccomyxa subellipsoidea (strain C-169)</name>
    <name type="common">Green microalga</name>
    <dbReference type="NCBI Taxonomy" id="574566"/>
    <lineage>
        <taxon>Eukaryota</taxon>
        <taxon>Viridiplantae</taxon>
        <taxon>Chlorophyta</taxon>
        <taxon>core chlorophytes</taxon>
        <taxon>Trebouxiophyceae</taxon>
        <taxon>Trebouxiophyceae incertae sedis</taxon>
        <taxon>Coccomyxaceae</taxon>
        <taxon>Coccomyxa</taxon>
        <taxon>Coccomyxa subellipsoidea</taxon>
    </lineage>
</organism>
<proteinExistence type="predicted"/>
<keyword evidence="2" id="KW-1185">Reference proteome</keyword>
<sequence>MQQRALLLAGDFAEAVRDQFVTERQEYFTDLEERLLDETKQQPDCTREQLTAALMMMNPMLQESQALEQNSVKLTMQRLKRLAVQSTRPKVNIGVLAKMKMLGSSMKKKVRFCCSL</sequence>
<dbReference type="RefSeq" id="XP_005647467.1">
    <property type="nucleotide sequence ID" value="XM_005647410.1"/>
</dbReference>
<evidence type="ECO:0000313" key="2">
    <source>
        <dbReference type="Proteomes" id="UP000007264"/>
    </source>
</evidence>
<reference evidence="1 2" key="1">
    <citation type="journal article" date="2012" name="Genome Biol.">
        <title>The genome of the polar eukaryotic microalga coccomyxa subellipsoidea reveals traits of cold adaptation.</title>
        <authorList>
            <person name="Blanc G."/>
            <person name="Agarkova I."/>
            <person name="Grimwood J."/>
            <person name="Kuo A."/>
            <person name="Brueggeman A."/>
            <person name="Dunigan D."/>
            <person name="Gurnon J."/>
            <person name="Ladunga I."/>
            <person name="Lindquist E."/>
            <person name="Lucas S."/>
            <person name="Pangilinan J."/>
            <person name="Proschold T."/>
            <person name="Salamov A."/>
            <person name="Schmutz J."/>
            <person name="Weeks D."/>
            <person name="Yamada T."/>
            <person name="Claverie J.M."/>
            <person name="Grigoriev I."/>
            <person name="Van Etten J."/>
            <person name="Lomsadze A."/>
            <person name="Borodovsky M."/>
        </authorList>
    </citation>
    <scope>NUCLEOTIDE SEQUENCE [LARGE SCALE GENOMIC DNA]</scope>
    <source>
        <strain evidence="1 2">C-169</strain>
    </source>
</reference>
<dbReference type="Proteomes" id="UP000007264">
    <property type="component" value="Unassembled WGS sequence"/>
</dbReference>
<dbReference type="KEGG" id="csl:COCSUDRAFT_64042"/>
<accession>I0YX04</accession>
<gene>
    <name evidence="1" type="ORF">COCSUDRAFT_64042</name>
</gene>
<evidence type="ECO:0000313" key="1">
    <source>
        <dbReference type="EMBL" id="EIE22923.1"/>
    </source>
</evidence>
<comment type="caution">
    <text evidence="1">The sequence shown here is derived from an EMBL/GenBank/DDBJ whole genome shotgun (WGS) entry which is preliminary data.</text>
</comment>
<protein>
    <submittedName>
        <fullName evidence="1">Uncharacterized protein</fullName>
    </submittedName>
</protein>
<name>I0YX04_COCSC</name>